<sequence>MHSLWKKANPVSPKKKYAKEERGPPSPPQLLYVVCCRRITIANYFLTPQAIPCSFKVKRTLSHLRVTLTEIASLESHLEGIDTDSVLDLVLASLPEETRTNGTDTQLQLKQKASSVLFCF</sequence>
<reference evidence="2 3" key="1">
    <citation type="submission" date="2024-01" db="EMBL/GenBank/DDBJ databases">
        <title>The genomes of 5 underutilized Papilionoideae crops provide insights into root nodulation and disease resistanc.</title>
        <authorList>
            <person name="Yuan L."/>
        </authorList>
    </citation>
    <scope>NUCLEOTIDE SEQUENCE [LARGE SCALE GENOMIC DNA]</scope>
    <source>
        <strain evidence="2">ZHUSHIDOU_FW_LH</strain>
        <tissue evidence="2">Leaf</tissue>
    </source>
</reference>
<dbReference type="Proteomes" id="UP001372338">
    <property type="component" value="Unassembled WGS sequence"/>
</dbReference>
<name>A0AAN9I6R1_CROPI</name>
<evidence type="ECO:0000256" key="1">
    <source>
        <dbReference type="SAM" id="MobiDB-lite"/>
    </source>
</evidence>
<dbReference type="EMBL" id="JAYWIO010000004">
    <property type="protein sequence ID" value="KAK7267024.1"/>
    <property type="molecule type" value="Genomic_DNA"/>
</dbReference>
<organism evidence="2 3">
    <name type="scientific">Crotalaria pallida</name>
    <name type="common">Smooth rattlebox</name>
    <name type="synonym">Crotalaria striata</name>
    <dbReference type="NCBI Taxonomy" id="3830"/>
    <lineage>
        <taxon>Eukaryota</taxon>
        <taxon>Viridiplantae</taxon>
        <taxon>Streptophyta</taxon>
        <taxon>Embryophyta</taxon>
        <taxon>Tracheophyta</taxon>
        <taxon>Spermatophyta</taxon>
        <taxon>Magnoliopsida</taxon>
        <taxon>eudicotyledons</taxon>
        <taxon>Gunneridae</taxon>
        <taxon>Pentapetalae</taxon>
        <taxon>rosids</taxon>
        <taxon>fabids</taxon>
        <taxon>Fabales</taxon>
        <taxon>Fabaceae</taxon>
        <taxon>Papilionoideae</taxon>
        <taxon>50 kb inversion clade</taxon>
        <taxon>genistoids sensu lato</taxon>
        <taxon>core genistoids</taxon>
        <taxon>Crotalarieae</taxon>
        <taxon>Crotalaria</taxon>
    </lineage>
</organism>
<feature type="region of interest" description="Disordered" evidence="1">
    <location>
        <begin position="1"/>
        <end position="28"/>
    </location>
</feature>
<gene>
    <name evidence="2" type="ORF">RIF29_19688</name>
</gene>
<protein>
    <submittedName>
        <fullName evidence="2">Uncharacterized protein</fullName>
    </submittedName>
</protein>
<evidence type="ECO:0000313" key="2">
    <source>
        <dbReference type="EMBL" id="KAK7267024.1"/>
    </source>
</evidence>
<dbReference type="AlphaFoldDB" id="A0AAN9I6R1"/>
<evidence type="ECO:0000313" key="3">
    <source>
        <dbReference type="Proteomes" id="UP001372338"/>
    </source>
</evidence>
<accession>A0AAN9I6R1</accession>
<proteinExistence type="predicted"/>
<comment type="caution">
    <text evidence="2">The sequence shown here is derived from an EMBL/GenBank/DDBJ whole genome shotgun (WGS) entry which is preliminary data.</text>
</comment>
<keyword evidence="3" id="KW-1185">Reference proteome</keyword>